<comment type="caution">
    <text evidence="3">The sequence shown here is derived from an EMBL/GenBank/DDBJ whole genome shotgun (WGS) entry which is preliminary data.</text>
</comment>
<feature type="signal peptide" evidence="1">
    <location>
        <begin position="1"/>
        <end position="22"/>
    </location>
</feature>
<evidence type="ECO:0000256" key="1">
    <source>
        <dbReference type="SAM" id="SignalP"/>
    </source>
</evidence>
<keyword evidence="4" id="KW-1185">Reference proteome</keyword>
<reference evidence="3 4" key="1">
    <citation type="submission" date="2018-04" db="EMBL/GenBank/DDBJ databases">
        <title>Pelagivirga bohaiensis gen. nov., sp. nov., a bacterium isolated from the Bohai Sea.</title>
        <authorList>
            <person name="Ji X."/>
        </authorList>
    </citation>
    <scope>NUCLEOTIDE SEQUENCE [LARGE SCALE GENOMIC DNA]</scope>
    <source>
        <strain evidence="3 4">BH-SD16</strain>
    </source>
</reference>
<organism evidence="3 4">
    <name type="scientific">Thalassorhabdomicrobium marinisediminis</name>
    <dbReference type="NCBI Taxonomy" id="2170577"/>
    <lineage>
        <taxon>Bacteria</taxon>
        <taxon>Pseudomonadati</taxon>
        <taxon>Pseudomonadota</taxon>
        <taxon>Alphaproteobacteria</taxon>
        <taxon>Rhodobacterales</taxon>
        <taxon>Paracoccaceae</taxon>
        <taxon>Thalassorhabdomicrobium</taxon>
    </lineage>
</organism>
<dbReference type="Proteomes" id="UP000244817">
    <property type="component" value="Unassembled WGS sequence"/>
</dbReference>
<name>A0A2T7FST3_9RHOB</name>
<accession>A0A2T7FST3</accession>
<dbReference type="Gene3D" id="2.30.30.40">
    <property type="entry name" value="SH3 Domains"/>
    <property type="match status" value="1"/>
</dbReference>
<feature type="chain" id="PRO_5015707010" description="SH3b domain-containing protein" evidence="1">
    <location>
        <begin position="23"/>
        <end position="109"/>
    </location>
</feature>
<evidence type="ECO:0000259" key="2">
    <source>
        <dbReference type="SMART" id="SM00287"/>
    </source>
</evidence>
<dbReference type="InterPro" id="IPR003646">
    <property type="entry name" value="SH3-like_bac-type"/>
</dbReference>
<sequence>MKLTKMFLTSALIGGIAAPAFAATEGSTSTALNLRTGPSEFTESQMVLDANASVSIEGCLEDLTWCKVTADDNTGWVSGDYLTVGEDAQAVAALNADGTEKGPCCMDRI</sequence>
<dbReference type="OrthoDB" id="102964at2"/>
<evidence type="ECO:0000313" key="3">
    <source>
        <dbReference type="EMBL" id="PVA05224.1"/>
    </source>
</evidence>
<dbReference type="RefSeq" id="WP_108642192.1">
    <property type="nucleotide sequence ID" value="NZ_QCYG01000013.1"/>
</dbReference>
<dbReference type="Pfam" id="PF08239">
    <property type="entry name" value="SH3_3"/>
    <property type="match status" value="1"/>
</dbReference>
<feature type="domain" description="SH3b" evidence="2">
    <location>
        <begin position="22"/>
        <end position="85"/>
    </location>
</feature>
<dbReference type="EMBL" id="QCYG01000013">
    <property type="protein sequence ID" value="PVA05224.1"/>
    <property type="molecule type" value="Genomic_DNA"/>
</dbReference>
<keyword evidence="1" id="KW-0732">Signal</keyword>
<dbReference type="AlphaFoldDB" id="A0A2T7FST3"/>
<proteinExistence type="predicted"/>
<protein>
    <recommendedName>
        <fullName evidence="2">SH3b domain-containing protein</fullName>
    </recommendedName>
</protein>
<gene>
    <name evidence="3" type="ORF">DC363_16115</name>
</gene>
<dbReference type="SMART" id="SM00287">
    <property type="entry name" value="SH3b"/>
    <property type="match status" value="1"/>
</dbReference>
<evidence type="ECO:0000313" key="4">
    <source>
        <dbReference type="Proteomes" id="UP000244817"/>
    </source>
</evidence>